<gene>
    <name evidence="1" type="ORF">PORCRE_426</name>
</gene>
<evidence type="ECO:0000313" key="1">
    <source>
        <dbReference type="EMBL" id="GAD04730.1"/>
    </source>
</evidence>
<dbReference type="Proteomes" id="UP000018031">
    <property type="component" value="Unassembled WGS sequence"/>
</dbReference>
<protein>
    <recommendedName>
        <fullName evidence="3">DUF4924 domain-containing protein</fullName>
    </recommendedName>
</protein>
<comment type="caution">
    <text evidence="1">The sequence shown here is derived from an EMBL/GenBank/DDBJ whole genome shotgun (WGS) entry which is preliminary data.</text>
</comment>
<proteinExistence type="predicted"/>
<organism evidence="1 2">
    <name type="scientific">Porphyromonas crevioricanis JCM 15906</name>
    <dbReference type="NCBI Taxonomy" id="1305617"/>
    <lineage>
        <taxon>Bacteria</taxon>
        <taxon>Pseudomonadati</taxon>
        <taxon>Bacteroidota</taxon>
        <taxon>Bacteroidia</taxon>
        <taxon>Bacteroidales</taxon>
        <taxon>Porphyromonadaceae</taxon>
        <taxon>Porphyromonas</taxon>
    </lineage>
</organism>
<accession>S4NBF2</accession>
<dbReference type="RefSeq" id="WP_023936437.1">
    <property type="nucleotide sequence ID" value="NZ_BAOU01000010.1"/>
</dbReference>
<sequence length="177" mass="20644">MITADKLRADHIVNYLLYMWQVEDLIRACDLDMDKLECSLLSRYSIEGEEAKEVKRRYAELLDMMLGEGLRQEGHLNILRIVLMQLEDLHRNLLADPKEQLYTSLYYQVLPYIVGLREKSDGKECGEIETLLEGIYGYYLLKLQGKPVTKETTEALSRVGNFLTLLSERYKTKDEND</sequence>
<name>S4NBF2_9PORP</name>
<dbReference type="InterPro" id="IPR032574">
    <property type="entry name" value="DUF4924"/>
</dbReference>
<evidence type="ECO:0000313" key="2">
    <source>
        <dbReference type="Proteomes" id="UP000018031"/>
    </source>
</evidence>
<dbReference type="AlphaFoldDB" id="S4NBF2"/>
<dbReference type="EMBL" id="BAOU01000010">
    <property type="protein sequence ID" value="GAD04730.1"/>
    <property type="molecule type" value="Genomic_DNA"/>
</dbReference>
<evidence type="ECO:0008006" key="3">
    <source>
        <dbReference type="Google" id="ProtNLM"/>
    </source>
</evidence>
<reference evidence="2" key="1">
    <citation type="journal article" date="2013" name="Genome">
        <title>Draft Genome Sequences of Porphyromonas crevioricanis JCM 15906T and Porphyromonas cansulci JCM 13913T Isolated from a Canine Oral Cavity.</title>
        <authorList>
            <person name="Sakamoto M."/>
            <person name="Tanaka N."/>
            <person name="Shiwa Y."/>
            <person name="Yoshikawa H."/>
            <person name="Ohkuma M."/>
        </authorList>
    </citation>
    <scope>NUCLEOTIDE SEQUENCE [LARGE SCALE GENOMIC DNA]</scope>
    <source>
        <strain evidence="2">JCM 15906</strain>
    </source>
</reference>
<dbReference type="Pfam" id="PF16271">
    <property type="entry name" value="DUF4924"/>
    <property type="match status" value="1"/>
</dbReference>
<reference evidence="1 2" key="2">
    <citation type="journal article" date="2013" name="Genome Announc.">
        <title>Draft Genome Sequences of Porphyromonas crevioricanis JCM 15906T and Porphyromonas cansulci JCM 13913T Isolated from a Canine Oral Cavity.</title>
        <authorList>
            <person name="Sakamoto M."/>
            <person name="Tanaka N."/>
            <person name="Shiwa Y."/>
            <person name="Yoshikawa H."/>
            <person name="Ohkuma M."/>
        </authorList>
    </citation>
    <scope>NUCLEOTIDE SEQUENCE [LARGE SCALE GENOMIC DNA]</scope>
    <source>
        <strain evidence="1 2">JCM 15906</strain>
    </source>
</reference>